<protein>
    <recommendedName>
        <fullName evidence="4">Copper transport protein</fullName>
    </recommendedName>
</protein>
<evidence type="ECO:0000256" key="1">
    <source>
        <dbReference type="ARBA" id="ARBA00022692"/>
    </source>
</evidence>
<reference evidence="6" key="1">
    <citation type="submission" date="2016-03" db="EMBL/GenBank/DDBJ databases">
        <title>Draft genome sequence of Rosellinia necatrix.</title>
        <authorList>
            <person name="Kanematsu S."/>
        </authorList>
    </citation>
    <scope>NUCLEOTIDE SEQUENCE [LARGE SCALE GENOMIC DNA]</scope>
    <source>
        <strain evidence="6">W97</strain>
    </source>
</reference>
<keyword evidence="4" id="KW-0813">Transport</keyword>
<dbReference type="Pfam" id="PF04145">
    <property type="entry name" value="Ctr"/>
    <property type="match status" value="1"/>
</dbReference>
<gene>
    <name evidence="6" type="ORF">SAMD00023353_0202500</name>
</gene>
<keyword evidence="4" id="KW-0186">Copper</keyword>
<feature type="compositionally biased region" description="Basic and acidic residues" evidence="5">
    <location>
        <begin position="1"/>
        <end position="20"/>
    </location>
</feature>
<dbReference type="EMBL" id="DF977447">
    <property type="protein sequence ID" value="GAP83396.2"/>
    <property type="molecule type" value="Genomic_DNA"/>
</dbReference>
<feature type="transmembrane region" description="Helical" evidence="4">
    <location>
        <begin position="147"/>
        <end position="164"/>
    </location>
</feature>
<accession>A0A1S7ULS4</accession>
<comment type="similarity">
    <text evidence="4">Belongs to the copper transporter (Ctr) (TC 1.A.56) family. SLC31A subfamily.</text>
</comment>
<feature type="region of interest" description="Disordered" evidence="5">
    <location>
        <begin position="1"/>
        <end position="21"/>
    </location>
</feature>
<evidence type="ECO:0000313" key="7">
    <source>
        <dbReference type="Proteomes" id="UP000054516"/>
    </source>
</evidence>
<keyword evidence="1 4" id="KW-0812">Transmembrane</keyword>
<dbReference type="STRING" id="77044.A0A1S7ULS4"/>
<dbReference type="OrthoDB" id="161814at2759"/>
<evidence type="ECO:0000256" key="4">
    <source>
        <dbReference type="RuleBase" id="RU367022"/>
    </source>
</evidence>
<dbReference type="Proteomes" id="UP000054516">
    <property type="component" value="Unassembled WGS sequence"/>
</dbReference>
<name>A0A1S7ULS4_ROSNE</name>
<dbReference type="AlphaFoldDB" id="A0A1S7ULS4"/>
<dbReference type="GO" id="GO:0005375">
    <property type="term" value="F:copper ion transmembrane transporter activity"/>
    <property type="evidence" value="ECO:0007669"/>
    <property type="project" value="UniProtKB-UniRule"/>
</dbReference>
<sequence length="199" mass="22103">MDHSHMDHSQMVHGDMDHGGGHPGGGGMPMCNMNMLFTWDTTNLCIVFRQWHVTGRVSLVFSLLAIMAICAGYEALREATRRYELWLSNKEAAYNRNQDNDHQDHERGQEQVAETTPFLGIERIGTGAGAGSPPDSPVGQRARILKAVLYGVQNFYAFMIMLLFMTYNGYVMIAVAIGAGLGYYFFGSNTRATKETACH</sequence>
<dbReference type="PANTHER" id="PTHR12483:SF115">
    <property type="entry name" value="COPPER TRANSPORT PROTEIN"/>
    <property type="match status" value="1"/>
</dbReference>
<comment type="subcellular location">
    <subcellularLocation>
        <location evidence="4">Membrane</location>
        <topology evidence="4">Multi-pass membrane protein</topology>
    </subcellularLocation>
</comment>
<feature type="transmembrane region" description="Helical" evidence="4">
    <location>
        <begin position="57"/>
        <end position="76"/>
    </location>
</feature>
<evidence type="ECO:0000256" key="5">
    <source>
        <dbReference type="SAM" id="MobiDB-lite"/>
    </source>
</evidence>
<keyword evidence="4" id="KW-0406">Ion transport</keyword>
<dbReference type="InterPro" id="IPR007274">
    <property type="entry name" value="Cop_transporter"/>
</dbReference>
<dbReference type="OMA" id="AKTVACH"/>
<keyword evidence="4" id="KW-0187">Copper transport</keyword>
<feature type="transmembrane region" description="Helical" evidence="4">
    <location>
        <begin position="170"/>
        <end position="186"/>
    </location>
</feature>
<evidence type="ECO:0000313" key="6">
    <source>
        <dbReference type="EMBL" id="GAP83396.2"/>
    </source>
</evidence>
<keyword evidence="3 4" id="KW-0472">Membrane</keyword>
<keyword evidence="7" id="KW-1185">Reference proteome</keyword>
<evidence type="ECO:0000256" key="3">
    <source>
        <dbReference type="ARBA" id="ARBA00023136"/>
    </source>
</evidence>
<proteinExistence type="inferred from homology"/>
<dbReference type="PANTHER" id="PTHR12483">
    <property type="entry name" value="SOLUTE CARRIER FAMILY 31 COPPER TRANSPORTERS"/>
    <property type="match status" value="1"/>
</dbReference>
<evidence type="ECO:0000256" key="2">
    <source>
        <dbReference type="ARBA" id="ARBA00022989"/>
    </source>
</evidence>
<dbReference type="GO" id="GO:0016020">
    <property type="term" value="C:membrane"/>
    <property type="evidence" value="ECO:0007669"/>
    <property type="project" value="UniProtKB-SubCell"/>
</dbReference>
<keyword evidence="2 4" id="KW-1133">Transmembrane helix</keyword>
<organism evidence="6">
    <name type="scientific">Rosellinia necatrix</name>
    <name type="common">White root-rot fungus</name>
    <dbReference type="NCBI Taxonomy" id="77044"/>
    <lineage>
        <taxon>Eukaryota</taxon>
        <taxon>Fungi</taxon>
        <taxon>Dikarya</taxon>
        <taxon>Ascomycota</taxon>
        <taxon>Pezizomycotina</taxon>
        <taxon>Sordariomycetes</taxon>
        <taxon>Xylariomycetidae</taxon>
        <taxon>Xylariales</taxon>
        <taxon>Xylariaceae</taxon>
        <taxon>Rosellinia</taxon>
    </lineage>
</organism>